<dbReference type="EMBL" id="JAUSQZ010000001">
    <property type="protein sequence ID" value="MDP9824594.1"/>
    <property type="molecule type" value="Genomic_DNA"/>
</dbReference>
<dbReference type="PANTHER" id="PTHR24421">
    <property type="entry name" value="NITRATE/NITRITE SENSOR PROTEIN NARX-RELATED"/>
    <property type="match status" value="1"/>
</dbReference>
<keyword evidence="12" id="KW-1185">Reference proteome</keyword>
<evidence type="ECO:0000256" key="4">
    <source>
        <dbReference type="ARBA" id="ARBA00022679"/>
    </source>
</evidence>
<dbReference type="GO" id="GO:0016301">
    <property type="term" value="F:kinase activity"/>
    <property type="evidence" value="ECO:0007669"/>
    <property type="project" value="UniProtKB-KW"/>
</dbReference>
<feature type="transmembrane region" description="Helical" evidence="9">
    <location>
        <begin position="100"/>
        <end position="127"/>
    </location>
</feature>
<proteinExistence type="predicted"/>
<keyword evidence="8" id="KW-0902">Two-component regulatory system</keyword>
<evidence type="ECO:0000256" key="3">
    <source>
        <dbReference type="ARBA" id="ARBA00022553"/>
    </source>
</evidence>
<feature type="transmembrane region" description="Helical" evidence="9">
    <location>
        <begin position="33"/>
        <end position="52"/>
    </location>
</feature>
<reference evidence="11 12" key="1">
    <citation type="submission" date="2023-07" db="EMBL/GenBank/DDBJ databases">
        <title>Sequencing the genomes of 1000 actinobacteria strains.</title>
        <authorList>
            <person name="Klenk H.-P."/>
        </authorList>
    </citation>
    <scope>NUCLEOTIDE SEQUENCE [LARGE SCALE GENOMIC DNA]</scope>
    <source>
        <strain evidence="11 12">DSM 44388</strain>
    </source>
</reference>
<dbReference type="PANTHER" id="PTHR24421:SF10">
    <property type="entry name" value="NITRATE_NITRITE SENSOR PROTEIN NARQ"/>
    <property type="match status" value="1"/>
</dbReference>
<dbReference type="InterPro" id="IPR036890">
    <property type="entry name" value="HATPase_C_sf"/>
</dbReference>
<accession>A0ABT9NWR2</accession>
<dbReference type="EC" id="2.7.13.3" evidence="2"/>
<keyword evidence="7" id="KW-0067">ATP-binding</keyword>
<keyword evidence="9" id="KW-0472">Membrane</keyword>
<evidence type="ECO:0000256" key="6">
    <source>
        <dbReference type="ARBA" id="ARBA00022777"/>
    </source>
</evidence>
<comment type="caution">
    <text evidence="11">The sequence shown here is derived from an EMBL/GenBank/DDBJ whole genome shotgun (WGS) entry which is preliminary data.</text>
</comment>
<comment type="catalytic activity">
    <reaction evidence="1">
        <text>ATP + protein L-histidine = ADP + protein N-phospho-L-histidine.</text>
        <dbReference type="EC" id="2.7.13.3"/>
    </reaction>
</comment>
<feature type="transmembrane region" description="Helical" evidence="9">
    <location>
        <begin position="59"/>
        <end position="80"/>
    </location>
</feature>
<dbReference type="Gene3D" id="1.20.5.1930">
    <property type="match status" value="1"/>
</dbReference>
<keyword evidence="6 11" id="KW-0418">Kinase</keyword>
<gene>
    <name evidence="11" type="ORF">J2S57_000343</name>
</gene>
<evidence type="ECO:0000256" key="9">
    <source>
        <dbReference type="SAM" id="Phobius"/>
    </source>
</evidence>
<evidence type="ECO:0000313" key="12">
    <source>
        <dbReference type="Proteomes" id="UP001235712"/>
    </source>
</evidence>
<dbReference type="InterPro" id="IPR011712">
    <property type="entry name" value="Sig_transdc_His_kin_sub3_dim/P"/>
</dbReference>
<keyword evidence="5" id="KW-0547">Nucleotide-binding</keyword>
<evidence type="ECO:0000256" key="7">
    <source>
        <dbReference type="ARBA" id="ARBA00022840"/>
    </source>
</evidence>
<evidence type="ECO:0000259" key="10">
    <source>
        <dbReference type="PROSITE" id="PS50109"/>
    </source>
</evidence>
<dbReference type="InterPro" id="IPR005467">
    <property type="entry name" value="His_kinase_dom"/>
</dbReference>
<dbReference type="Pfam" id="PF07730">
    <property type="entry name" value="HisKA_3"/>
    <property type="match status" value="1"/>
</dbReference>
<dbReference type="RefSeq" id="WP_307237452.1">
    <property type="nucleotide sequence ID" value="NZ_JAUSQZ010000001.1"/>
</dbReference>
<evidence type="ECO:0000313" key="11">
    <source>
        <dbReference type="EMBL" id="MDP9824594.1"/>
    </source>
</evidence>
<dbReference type="Proteomes" id="UP001235712">
    <property type="component" value="Unassembled WGS sequence"/>
</dbReference>
<keyword evidence="4" id="KW-0808">Transferase</keyword>
<sequence length="356" mass="37154">MNVRARLLDLPLAAGTIGIEIGLLSDSLGAPGTPAPVLTVALSVVAGLLLLVHRRWPLAVLAAVVGIEAGLAAAGSYPGGAPALVALGLVALHEERRRSLPALAVTAVVLQAGSISAVPVPVIAWGVGYFAQTQLRYIATLEDRNAQVARNAAQAERAAVARELHDIVAHSVTVMLLGVRGARDTLRTDPDLAEEALRRVEKSGEESIAELRRMLAVLRDEPHADRAPAPTIARIPELVAAHRAAGMPVHLRVPDDERAAAGIELTAYRVVQEGLTNVARHAVNPTRVDVSVTFTDSHLEVSVEDDGQAVVPGISTPGRGLVGLRERTRTAGGTLSTGPAATGGFRLTAHLPRTSP</sequence>
<feature type="domain" description="Histidine kinase" evidence="10">
    <location>
        <begin position="167"/>
        <end position="355"/>
    </location>
</feature>
<dbReference type="CDD" id="cd16917">
    <property type="entry name" value="HATPase_UhpB-NarQ-NarX-like"/>
    <property type="match status" value="1"/>
</dbReference>
<protein>
    <recommendedName>
        <fullName evidence="2">histidine kinase</fullName>
        <ecNumber evidence="2">2.7.13.3</ecNumber>
    </recommendedName>
</protein>
<dbReference type="SUPFAM" id="SSF55874">
    <property type="entry name" value="ATPase domain of HSP90 chaperone/DNA topoisomerase II/histidine kinase"/>
    <property type="match status" value="1"/>
</dbReference>
<keyword evidence="9" id="KW-0812">Transmembrane</keyword>
<organism evidence="11 12">
    <name type="scientific">Kineosporia succinea</name>
    <dbReference type="NCBI Taxonomy" id="84632"/>
    <lineage>
        <taxon>Bacteria</taxon>
        <taxon>Bacillati</taxon>
        <taxon>Actinomycetota</taxon>
        <taxon>Actinomycetes</taxon>
        <taxon>Kineosporiales</taxon>
        <taxon>Kineosporiaceae</taxon>
        <taxon>Kineosporia</taxon>
    </lineage>
</organism>
<dbReference type="InterPro" id="IPR003594">
    <property type="entry name" value="HATPase_dom"/>
</dbReference>
<dbReference type="Gene3D" id="3.30.565.10">
    <property type="entry name" value="Histidine kinase-like ATPase, C-terminal domain"/>
    <property type="match status" value="1"/>
</dbReference>
<evidence type="ECO:0000256" key="8">
    <source>
        <dbReference type="ARBA" id="ARBA00023012"/>
    </source>
</evidence>
<evidence type="ECO:0000256" key="5">
    <source>
        <dbReference type="ARBA" id="ARBA00022741"/>
    </source>
</evidence>
<dbReference type="Pfam" id="PF02518">
    <property type="entry name" value="HATPase_c"/>
    <property type="match status" value="1"/>
</dbReference>
<evidence type="ECO:0000256" key="1">
    <source>
        <dbReference type="ARBA" id="ARBA00000085"/>
    </source>
</evidence>
<evidence type="ECO:0000256" key="2">
    <source>
        <dbReference type="ARBA" id="ARBA00012438"/>
    </source>
</evidence>
<keyword evidence="3" id="KW-0597">Phosphoprotein</keyword>
<dbReference type="InterPro" id="IPR050482">
    <property type="entry name" value="Sensor_HK_TwoCompSys"/>
</dbReference>
<keyword evidence="9" id="KW-1133">Transmembrane helix</keyword>
<dbReference type="PROSITE" id="PS50109">
    <property type="entry name" value="HIS_KIN"/>
    <property type="match status" value="1"/>
</dbReference>
<name>A0ABT9NWR2_9ACTN</name>